<feature type="compositionally biased region" description="Basic and acidic residues" evidence="6">
    <location>
        <begin position="136"/>
        <end position="147"/>
    </location>
</feature>
<feature type="domain" description="ABC-2 type transporter transmembrane" evidence="7">
    <location>
        <begin position="56"/>
        <end position="118"/>
    </location>
</feature>
<keyword evidence="9" id="KW-1185">Reference proteome</keyword>
<keyword evidence="5" id="KW-0472">Membrane</keyword>
<keyword evidence="2" id="KW-0813">Transport</keyword>
<dbReference type="Proteomes" id="UP001604277">
    <property type="component" value="Unassembled WGS sequence"/>
</dbReference>
<sequence>MSILQLAPKTFDLFDDIILLSEGQILQNELVIPFDKNQSHKAALVFKKYLVPKIELLKANFDKEWLLIERNSFVYVFKTVQIMIVAIITSTVFSRTELRSRNEDDGIVYIGTLLFGMIYKKKMVVDDEGETTMPRRGTEDDGGARDSRKVRRGR</sequence>
<dbReference type="AlphaFoldDB" id="A0ABD1RIU6"/>
<evidence type="ECO:0000259" key="7">
    <source>
        <dbReference type="Pfam" id="PF01061"/>
    </source>
</evidence>
<evidence type="ECO:0000256" key="3">
    <source>
        <dbReference type="ARBA" id="ARBA00022692"/>
    </source>
</evidence>
<reference evidence="9" key="1">
    <citation type="submission" date="2024-07" db="EMBL/GenBank/DDBJ databases">
        <title>Two chromosome-level genome assemblies of Korean endemic species Abeliophyllum distichum and Forsythia ovata (Oleaceae).</title>
        <authorList>
            <person name="Jang H."/>
        </authorList>
    </citation>
    <scope>NUCLEOTIDE SEQUENCE [LARGE SCALE GENOMIC DNA]</scope>
</reference>
<proteinExistence type="predicted"/>
<organism evidence="8 9">
    <name type="scientific">Forsythia ovata</name>
    <dbReference type="NCBI Taxonomy" id="205694"/>
    <lineage>
        <taxon>Eukaryota</taxon>
        <taxon>Viridiplantae</taxon>
        <taxon>Streptophyta</taxon>
        <taxon>Embryophyta</taxon>
        <taxon>Tracheophyta</taxon>
        <taxon>Spermatophyta</taxon>
        <taxon>Magnoliopsida</taxon>
        <taxon>eudicotyledons</taxon>
        <taxon>Gunneridae</taxon>
        <taxon>Pentapetalae</taxon>
        <taxon>asterids</taxon>
        <taxon>lamiids</taxon>
        <taxon>Lamiales</taxon>
        <taxon>Oleaceae</taxon>
        <taxon>Forsythieae</taxon>
        <taxon>Forsythia</taxon>
    </lineage>
</organism>
<evidence type="ECO:0000256" key="2">
    <source>
        <dbReference type="ARBA" id="ARBA00022448"/>
    </source>
</evidence>
<feature type="region of interest" description="Disordered" evidence="6">
    <location>
        <begin position="129"/>
        <end position="154"/>
    </location>
</feature>
<evidence type="ECO:0000256" key="6">
    <source>
        <dbReference type="SAM" id="MobiDB-lite"/>
    </source>
</evidence>
<evidence type="ECO:0000256" key="5">
    <source>
        <dbReference type="ARBA" id="ARBA00023136"/>
    </source>
</evidence>
<name>A0ABD1RIU6_9LAMI</name>
<evidence type="ECO:0000256" key="1">
    <source>
        <dbReference type="ARBA" id="ARBA00004141"/>
    </source>
</evidence>
<gene>
    <name evidence="8" type="ORF">Fot_41638</name>
</gene>
<keyword evidence="3" id="KW-0812">Transmembrane</keyword>
<dbReference type="EMBL" id="JBFOLJ010000012">
    <property type="protein sequence ID" value="KAL2488346.1"/>
    <property type="molecule type" value="Genomic_DNA"/>
</dbReference>
<evidence type="ECO:0000313" key="9">
    <source>
        <dbReference type="Proteomes" id="UP001604277"/>
    </source>
</evidence>
<protein>
    <submittedName>
        <fullName evidence="8">ABC-2 transporter</fullName>
    </submittedName>
</protein>
<comment type="subcellular location">
    <subcellularLocation>
        <location evidence="1">Membrane</location>
        <topology evidence="1">Multi-pass membrane protein</topology>
    </subcellularLocation>
</comment>
<comment type="caution">
    <text evidence="8">The sequence shown here is derived from an EMBL/GenBank/DDBJ whole genome shotgun (WGS) entry which is preliminary data.</text>
</comment>
<evidence type="ECO:0000313" key="8">
    <source>
        <dbReference type="EMBL" id="KAL2488346.1"/>
    </source>
</evidence>
<dbReference type="GO" id="GO:0005886">
    <property type="term" value="C:plasma membrane"/>
    <property type="evidence" value="ECO:0007669"/>
    <property type="project" value="UniProtKB-ARBA"/>
</dbReference>
<dbReference type="InterPro" id="IPR013525">
    <property type="entry name" value="ABC2_TM"/>
</dbReference>
<dbReference type="Pfam" id="PF01061">
    <property type="entry name" value="ABC2_membrane"/>
    <property type="match status" value="1"/>
</dbReference>
<dbReference type="PANTHER" id="PTHR19241">
    <property type="entry name" value="ATP-BINDING CASSETTE TRANSPORTER"/>
    <property type="match status" value="1"/>
</dbReference>
<accession>A0ABD1RIU6</accession>
<keyword evidence="4" id="KW-1133">Transmembrane helix</keyword>
<evidence type="ECO:0000256" key="4">
    <source>
        <dbReference type="ARBA" id="ARBA00022989"/>
    </source>
</evidence>